<reference evidence="3" key="1">
    <citation type="submission" date="2007-07" db="EMBL/GenBank/DDBJ databases">
        <title>PCAP assembly of the Caenorhabditis remanei genome.</title>
        <authorList>
            <consortium name="The Caenorhabditis remanei Sequencing Consortium"/>
            <person name="Wilson R.K."/>
        </authorList>
    </citation>
    <scope>NUCLEOTIDE SEQUENCE [LARGE SCALE GENOMIC DNA]</scope>
    <source>
        <strain evidence="3">PB4641</strain>
    </source>
</reference>
<dbReference type="GO" id="GO:0048488">
    <property type="term" value="P:synaptic vesicle endocytosis"/>
    <property type="evidence" value="ECO:0007669"/>
    <property type="project" value="TreeGrafter"/>
</dbReference>
<comment type="similarity">
    <text evidence="1">Belongs to the inositol 1,4,5-trisphosphate 5-phosphatase type II family.</text>
</comment>
<dbReference type="OrthoDB" id="62798at2759"/>
<dbReference type="GO" id="GO:0005737">
    <property type="term" value="C:cytoplasm"/>
    <property type="evidence" value="ECO:0007669"/>
    <property type="project" value="EnsemblMetazoa"/>
</dbReference>
<feature type="domain" description="Inositol polyphosphate-related phosphatase" evidence="2">
    <location>
        <begin position="1"/>
        <end position="303"/>
    </location>
</feature>
<dbReference type="InParanoid" id="E3LT35"/>
<protein>
    <recommendedName>
        <fullName evidence="2">Inositol polyphosphate-related phosphatase domain-containing protein</fullName>
    </recommendedName>
</protein>
<dbReference type="GO" id="GO:0098793">
    <property type="term" value="C:presynapse"/>
    <property type="evidence" value="ECO:0007669"/>
    <property type="project" value="GOC"/>
</dbReference>
<dbReference type="GO" id="GO:0097730">
    <property type="term" value="C:non-motile cilium"/>
    <property type="evidence" value="ECO:0007669"/>
    <property type="project" value="EnsemblMetazoa"/>
</dbReference>
<dbReference type="eggNOG" id="KOG0565">
    <property type="taxonomic scope" value="Eukaryota"/>
</dbReference>
<dbReference type="GO" id="GO:0046856">
    <property type="term" value="P:phosphatidylinositol dephosphorylation"/>
    <property type="evidence" value="ECO:0007669"/>
    <property type="project" value="InterPro"/>
</dbReference>
<dbReference type="InterPro" id="IPR036691">
    <property type="entry name" value="Endo/exonu/phosph_ase_sf"/>
</dbReference>
<dbReference type="SMART" id="SM00128">
    <property type="entry name" value="IPPc"/>
    <property type="match status" value="1"/>
</dbReference>
<dbReference type="Pfam" id="PF17751">
    <property type="entry name" value="SKICH"/>
    <property type="match status" value="1"/>
</dbReference>
<dbReference type="Gene3D" id="3.60.10.10">
    <property type="entry name" value="Endonuclease/exonuclease/phosphatase"/>
    <property type="match status" value="1"/>
</dbReference>
<dbReference type="InterPro" id="IPR046985">
    <property type="entry name" value="IP5"/>
</dbReference>
<dbReference type="GO" id="GO:0060378">
    <property type="term" value="P:regulation of brood size"/>
    <property type="evidence" value="ECO:0007669"/>
    <property type="project" value="TreeGrafter"/>
</dbReference>
<dbReference type="GO" id="GO:0043025">
    <property type="term" value="C:neuronal cell body"/>
    <property type="evidence" value="ECO:0007669"/>
    <property type="project" value="EnsemblMetazoa"/>
</dbReference>
<dbReference type="GO" id="GO:0030424">
    <property type="term" value="C:axon"/>
    <property type="evidence" value="ECO:0007669"/>
    <property type="project" value="EnsemblMetazoa"/>
</dbReference>
<dbReference type="AlphaFoldDB" id="E3LT35"/>
<evidence type="ECO:0000313" key="4">
    <source>
        <dbReference type="Proteomes" id="UP000008281"/>
    </source>
</evidence>
<dbReference type="GO" id="GO:0030317">
    <property type="term" value="P:flagellated sperm motility"/>
    <property type="evidence" value="ECO:0007669"/>
    <property type="project" value="EnsemblMetazoa"/>
</dbReference>
<sequence length="414" mass="47165">MDWKINIITYNLAMKSSNTEAVHNMLNGTIDDQTHLVGIGLQEVAHAETIGGAIATWAQSIAAWVNNNTRMVLLGKTFQATNQVLIFGRKQLIGQIKRIDYRFQRNTFRGLTGHKGSIGVRLQLASPYSIVFVVSHFMHGPEHNSKRIEQYHTNRICSFPEDKSVRAAFWFGDFNFRVEEDMNTVIQKIKNGTHLELLGNFLSVVFYLNYIQFPDSREQLKRTMIERDAFIGFREQPITFEPTYRMLVGTSEPDGKRVPSWTDRVLYKGDGITELSYCNNKKAVASDHLPVIAGFRVTAPVAPKPKWEVVFEHLPTWYTSVPLVGRFQVNAQFYKENGSYRDWIGVFPATIDDCTTATNWIYAATCFEQIIDGEKFLACEFSDIPVGSYRLGYFACHLNCIVGLSKVFQIVEQP</sequence>
<dbReference type="GO" id="GO:0004439">
    <property type="term" value="F:phosphatidylinositol-4,5-bisphosphate 5-phosphatase activity"/>
    <property type="evidence" value="ECO:0007669"/>
    <property type="project" value="TreeGrafter"/>
</dbReference>
<evidence type="ECO:0000256" key="1">
    <source>
        <dbReference type="ARBA" id="ARBA00005910"/>
    </source>
</evidence>
<accession>E3LT35</accession>
<keyword evidence="4" id="KW-1185">Reference proteome</keyword>
<dbReference type="GO" id="GO:0005634">
    <property type="term" value="C:nucleus"/>
    <property type="evidence" value="ECO:0007669"/>
    <property type="project" value="EnsemblMetazoa"/>
</dbReference>
<dbReference type="PANTHER" id="PTHR11200">
    <property type="entry name" value="INOSITOL 5-PHOSPHATASE"/>
    <property type="match status" value="1"/>
</dbReference>
<dbReference type="GO" id="GO:0030425">
    <property type="term" value="C:dendrite"/>
    <property type="evidence" value="ECO:0007669"/>
    <property type="project" value="EnsemblMetazoa"/>
</dbReference>
<dbReference type="FunCoup" id="E3LT35">
    <property type="interactions" value="237"/>
</dbReference>
<dbReference type="STRING" id="31234.E3LT35"/>
<gene>
    <name evidence="3" type="ORF">CRE_25131</name>
</gene>
<organism evidence="4">
    <name type="scientific">Caenorhabditis remanei</name>
    <name type="common">Caenorhabditis vulgaris</name>
    <dbReference type="NCBI Taxonomy" id="31234"/>
    <lineage>
        <taxon>Eukaryota</taxon>
        <taxon>Metazoa</taxon>
        <taxon>Ecdysozoa</taxon>
        <taxon>Nematoda</taxon>
        <taxon>Chromadorea</taxon>
        <taxon>Rhabditida</taxon>
        <taxon>Rhabditina</taxon>
        <taxon>Rhabditomorpha</taxon>
        <taxon>Rhabditoidea</taxon>
        <taxon>Rhabditidae</taxon>
        <taxon>Peloderinae</taxon>
        <taxon>Caenorhabditis</taxon>
    </lineage>
</organism>
<dbReference type="InterPro" id="IPR041611">
    <property type="entry name" value="SKICH"/>
</dbReference>
<name>E3LT35_CAERE</name>
<dbReference type="SUPFAM" id="SSF56219">
    <property type="entry name" value="DNase I-like"/>
    <property type="match status" value="1"/>
</dbReference>
<dbReference type="Proteomes" id="UP000008281">
    <property type="component" value="Unassembled WGS sequence"/>
</dbReference>
<dbReference type="EMBL" id="DS268414">
    <property type="protein sequence ID" value="EFP09153.1"/>
    <property type="molecule type" value="Genomic_DNA"/>
</dbReference>
<proteinExistence type="inferred from homology"/>
<dbReference type="PANTHER" id="PTHR11200:SF295">
    <property type="entry name" value="INOSITOL POLYPHOSPHATE 5-PHOSPHATASE"/>
    <property type="match status" value="1"/>
</dbReference>
<dbReference type="Gene3D" id="2.60.40.2840">
    <property type="match status" value="1"/>
</dbReference>
<dbReference type="OMA" id="RFHLLWE"/>
<dbReference type="Pfam" id="PF22669">
    <property type="entry name" value="Exo_endo_phos2"/>
    <property type="match status" value="1"/>
</dbReference>
<dbReference type="InterPro" id="IPR000300">
    <property type="entry name" value="IPPc"/>
</dbReference>
<dbReference type="HOGENOM" id="CLU_730033_0_0_1"/>
<evidence type="ECO:0000259" key="2">
    <source>
        <dbReference type="SMART" id="SM00128"/>
    </source>
</evidence>
<evidence type="ECO:0000313" key="3">
    <source>
        <dbReference type="EMBL" id="EFP09153.1"/>
    </source>
</evidence>